<evidence type="ECO:0000313" key="1">
    <source>
        <dbReference type="EMBL" id="KAL2073100.1"/>
    </source>
</evidence>
<proteinExistence type="predicted"/>
<gene>
    <name evidence="1" type="ORF">VTL71DRAFT_10424</name>
</gene>
<feature type="non-terminal residue" evidence="1">
    <location>
        <position position="82"/>
    </location>
</feature>
<name>A0ABR4CT19_9HELO</name>
<organism evidence="1 2">
    <name type="scientific">Oculimacula yallundae</name>
    <dbReference type="NCBI Taxonomy" id="86028"/>
    <lineage>
        <taxon>Eukaryota</taxon>
        <taxon>Fungi</taxon>
        <taxon>Dikarya</taxon>
        <taxon>Ascomycota</taxon>
        <taxon>Pezizomycotina</taxon>
        <taxon>Leotiomycetes</taxon>
        <taxon>Helotiales</taxon>
        <taxon>Ploettnerulaceae</taxon>
        <taxon>Oculimacula</taxon>
    </lineage>
</organism>
<reference evidence="1 2" key="1">
    <citation type="journal article" date="2024" name="Commun. Biol.">
        <title>Comparative genomic analysis of thermophilic fungi reveals convergent evolutionary adaptations and gene losses.</title>
        <authorList>
            <person name="Steindorff A.S."/>
            <person name="Aguilar-Pontes M.V."/>
            <person name="Robinson A.J."/>
            <person name="Andreopoulos B."/>
            <person name="LaButti K."/>
            <person name="Kuo A."/>
            <person name="Mondo S."/>
            <person name="Riley R."/>
            <person name="Otillar R."/>
            <person name="Haridas S."/>
            <person name="Lipzen A."/>
            <person name="Grimwood J."/>
            <person name="Schmutz J."/>
            <person name="Clum A."/>
            <person name="Reid I.D."/>
            <person name="Moisan M.C."/>
            <person name="Butler G."/>
            <person name="Nguyen T.T.M."/>
            <person name="Dewar K."/>
            <person name="Conant G."/>
            <person name="Drula E."/>
            <person name="Henrissat B."/>
            <person name="Hansel C."/>
            <person name="Singer S."/>
            <person name="Hutchinson M.I."/>
            <person name="de Vries R.P."/>
            <person name="Natvig D.O."/>
            <person name="Powell A.J."/>
            <person name="Tsang A."/>
            <person name="Grigoriev I.V."/>
        </authorList>
    </citation>
    <scope>NUCLEOTIDE SEQUENCE [LARGE SCALE GENOMIC DNA]</scope>
    <source>
        <strain evidence="1 2">CBS 494.80</strain>
    </source>
</reference>
<evidence type="ECO:0000313" key="2">
    <source>
        <dbReference type="Proteomes" id="UP001595075"/>
    </source>
</evidence>
<accession>A0ABR4CT19</accession>
<dbReference type="Proteomes" id="UP001595075">
    <property type="component" value="Unassembled WGS sequence"/>
</dbReference>
<protein>
    <submittedName>
        <fullName evidence="1">Uncharacterized protein</fullName>
    </submittedName>
</protein>
<sequence>MIKASDRHSLPRRLTHYIIDLDRWYCHAFTRSPRQSIVVFTKEARLKSHTQAGEPAMSGCLQIASELRCNSGLAGVGTLIPH</sequence>
<dbReference type="EMBL" id="JAZHXI010000003">
    <property type="protein sequence ID" value="KAL2073100.1"/>
    <property type="molecule type" value="Genomic_DNA"/>
</dbReference>
<comment type="caution">
    <text evidence="1">The sequence shown here is derived from an EMBL/GenBank/DDBJ whole genome shotgun (WGS) entry which is preliminary data.</text>
</comment>
<keyword evidence="2" id="KW-1185">Reference proteome</keyword>